<protein>
    <submittedName>
        <fullName evidence="2">Lactoylglutathione lyase</fullName>
    </submittedName>
</protein>
<keyword evidence="2" id="KW-0456">Lyase</keyword>
<dbReference type="Gene3D" id="3.10.180.10">
    <property type="entry name" value="2,3-Dihydroxybiphenyl 1,2-Dioxygenase, domain 1"/>
    <property type="match status" value="1"/>
</dbReference>
<comment type="caution">
    <text evidence="2">The sequence shown here is derived from an EMBL/GenBank/DDBJ whole genome shotgun (WGS) entry which is preliminary data.</text>
</comment>
<dbReference type="Pfam" id="PF00903">
    <property type="entry name" value="Glyoxalase"/>
    <property type="match status" value="1"/>
</dbReference>
<proteinExistence type="predicted"/>
<evidence type="ECO:0000313" key="2">
    <source>
        <dbReference type="EMBL" id="KYG71571.1"/>
    </source>
</evidence>
<evidence type="ECO:0000259" key="1">
    <source>
        <dbReference type="Pfam" id="PF00903"/>
    </source>
</evidence>
<organism evidence="2 3">
    <name type="scientific">Roseivirga echinicomitans</name>
    <dbReference type="NCBI Taxonomy" id="296218"/>
    <lineage>
        <taxon>Bacteria</taxon>
        <taxon>Pseudomonadati</taxon>
        <taxon>Bacteroidota</taxon>
        <taxon>Cytophagia</taxon>
        <taxon>Cytophagales</taxon>
        <taxon>Roseivirgaceae</taxon>
        <taxon>Roseivirga</taxon>
    </lineage>
</organism>
<reference evidence="2 3" key="1">
    <citation type="submission" date="2016-01" db="EMBL/GenBank/DDBJ databases">
        <title>Genome sequencing of Roseivirga echinicomitans KMM 6058.</title>
        <authorList>
            <person name="Selvaratnam C."/>
            <person name="Thevarajoo S."/>
            <person name="Goh K.M."/>
            <person name="Ee R."/>
            <person name="Chan K.-G."/>
            <person name="Chong C.S."/>
        </authorList>
    </citation>
    <scope>NUCLEOTIDE SEQUENCE [LARGE SCALE GENOMIC DNA]</scope>
    <source>
        <strain evidence="2 3">KMM 6058</strain>
    </source>
</reference>
<dbReference type="InterPro" id="IPR052164">
    <property type="entry name" value="Anthracycline_SecMetBiosynth"/>
</dbReference>
<gene>
    <name evidence="2" type="ORF">AWN68_12585</name>
</gene>
<dbReference type="STRING" id="296218.AWN68_12585"/>
<dbReference type="InterPro" id="IPR029068">
    <property type="entry name" value="Glyas_Bleomycin-R_OHBP_Dase"/>
</dbReference>
<feature type="domain" description="Glyoxalase/fosfomycin resistance/dioxygenase" evidence="1">
    <location>
        <begin position="18"/>
        <end position="129"/>
    </location>
</feature>
<name>A0A150WYK3_9BACT</name>
<dbReference type="GO" id="GO:0016829">
    <property type="term" value="F:lyase activity"/>
    <property type="evidence" value="ECO:0007669"/>
    <property type="project" value="UniProtKB-KW"/>
</dbReference>
<sequence>MGNLMSKPIKKKPKQPILNWFEIPVLDLQRAVAFFNHVYDVQLEIIGTTEYAMAMLPTDTGVGGALVMGQGCIPSETGVLIYLNAVDDMEVMLERIEQAGGRVIMRKTIISDDSGYFSLFIDSEGNKLALHSNI</sequence>
<dbReference type="PANTHER" id="PTHR33993:SF2">
    <property type="entry name" value="VOC DOMAIN-CONTAINING PROTEIN"/>
    <property type="match status" value="1"/>
</dbReference>
<dbReference type="EMBL" id="LRDB01000053">
    <property type="protein sequence ID" value="KYG71571.1"/>
    <property type="molecule type" value="Genomic_DNA"/>
</dbReference>
<dbReference type="InterPro" id="IPR004360">
    <property type="entry name" value="Glyas_Fos-R_dOase_dom"/>
</dbReference>
<accession>A0A150WYK3</accession>
<dbReference type="OrthoDB" id="9804235at2"/>
<evidence type="ECO:0000313" key="3">
    <source>
        <dbReference type="Proteomes" id="UP000075615"/>
    </source>
</evidence>
<dbReference type="SUPFAM" id="SSF54593">
    <property type="entry name" value="Glyoxalase/Bleomycin resistance protein/Dihydroxybiphenyl dioxygenase"/>
    <property type="match status" value="1"/>
</dbReference>
<dbReference type="Proteomes" id="UP000075615">
    <property type="component" value="Unassembled WGS sequence"/>
</dbReference>
<dbReference type="CDD" id="cd07247">
    <property type="entry name" value="SgaA_N_like"/>
    <property type="match status" value="1"/>
</dbReference>
<dbReference type="PANTHER" id="PTHR33993">
    <property type="entry name" value="GLYOXALASE-RELATED"/>
    <property type="match status" value="1"/>
</dbReference>
<keyword evidence="3" id="KW-1185">Reference proteome</keyword>
<dbReference type="AlphaFoldDB" id="A0A150WYK3"/>